<protein>
    <submittedName>
        <fullName evidence="1">Uncharacterized protein</fullName>
    </submittedName>
</protein>
<sequence>MKTLILILFIIFPTTLSKTEFDKVVLYEIEMDEESGISRLFDYKGNIRNKNAGIEIELSKANKLIDILNDSLSYGARHPFSHAPSIGLIFYKNNKIVNWIEIALETNSISSKIGIKNQ</sequence>
<dbReference type="Proteomes" id="UP001209885">
    <property type="component" value="Unassembled WGS sequence"/>
</dbReference>
<gene>
    <name evidence="1" type="ORF">OO013_20015</name>
</gene>
<organism evidence="1 2">
    <name type="scientific">Mangrovivirga halotolerans</name>
    <dbReference type="NCBI Taxonomy" id="2993936"/>
    <lineage>
        <taxon>Bacteria</taxon>
        <taxon>Pseudomonadati</taxon>
        <taxon>Bacteroidota</taxon>
        <taxon>Cytophagia</taxon>
        <taxon>Cytophagales</taxon>
        <taxon>Mangrovivirgaceae</taxon>
        <taxon>Mangrovivirga</taxon>
    </lineage>
</organism>
<accession>A0ABT3RX14</accession>
<proteinExistence type="predicted"/>
<dbReference type="EMBL" id="JAPFQN010000022">
    <property type="protein sequence ID" value="MCX2746175.1"/>
    <property type="molecule type" value="Genomic_DNA"/>
</dbReference>
<comment type="caution">
    <text evidence="1">The sequence shown here is derived from an EMBL/GenBank/DDBJ whole genome shotgun (WGS) entry which is preliminary data.</text>
</comment>
<reference evidence="1 2" key="1">
    <citation type="submission" date="2022-11" db="EMBL/GenBank/DDBJ databases">
        <title>The characterization of three novel Bacteroidetes species and genomic analysis of their roles in tidal elemental geochemical cycles.</title>
        <authorList>
            <person name="Ma K."/>
        </authorList>
    </citation>
    <scope>NUCLEOTIDE SEQUENCE [LARGE SCALE GENOMIC DNA]</scope>
    <source>
        <strain evidence="1 2">M17</strain>
    </source>
</reference>
<evidence type="ECO:0000313" key="1">
    <source>
        <dbReference type="EMBL" id="MCX2746175.1"/>
    </source>
</evidence>
<dbReference type="RefSeq" id="WP_266058907.1">
    <property type="nucleotide sequence ID" value="NZ_JAPFQN010000022.1"/>
</dbReference>
<evidence type="ECO:0000313" key="2">
    <source>
        <dbReference type="Proteomes" id="UP001209885"/>
    </source>
</evidence>
<keyword evidence="2" id="KW-1185">Reference proteome</keyword>
<feature type="non-terminal residue" evidence="1">
    <location>
        <position position="118"/>
    </location>
</feature>
<name>A0ABT3RX14_9BACT</name>